<dbReference type="Pfam" id="PF25148">
    <property type="entry name" value="DUF7824"/>
    <property type="match status" value="1"/>
</dbReference>
<evidence type="ECO:0000313" key="3">
    <source>
        <dbReference type="Proteomes" id="UP001614391"/>
    </source>
</evidence>
<protein>
    <submittedName>
        <fullName evidence="2">DUF6493 family protein</fullName>
    </submittedName>
</protein>
<evidence type="ECO:0000259" key="1">
    <source>
        <dbReference type="Pfam" id="PF25148"/>
    </source>
</evidence>
<reference evidence="2 3" key="1">
    <citation type="submission" date="2024-10" db="EMBL/GenBank/DDBJ databases">
        <title>The Natural Products Discovery Center: Release of the First 8490 Sequenced Strains for Exploring Actinobacteria Biosynthetic Diversity.</title>
        <authorList>
            <person name="Kalkreuter E."/>
            <person name="Kautsar S.A."/>
            <person name="Yang D."/>
            <person name="Bader C.D."/>
            <person name="Teijaro C.N."/>
            <person name="Fluegel L."/>
            <person name="Davis C.M."/>
            <person name="Simpson J.R."/>
            <person name="Lauterbach L."/>
            <person name="Steele A.D."/>
            <person name="Gui C."/>
            <person name="Meng S."/>
            <person name="Li G."/>
            <person name="Viehrig K."/>
            <person name="Ye F."/>
            <person name="Su P."/>
            <person name="Kiefer A.F."/>
            <person name="Nichols A."/>
            <person name="Cepeda A.J."/>
            <person name="Yan W."/>
            <person name="Fan B."/>
            <person name="Jiang Y."/>
            <person name="Adhikari A."/>
            <person name="Zheng C.-J."/>
            <person name="Schuster L."/>
            <person name="Cowan T.M."/>
            <person name="Smanski M.J."/>
            <person name="Chevrette M.G."/>
            <person name="De Carvalho L.P.S."/>
            <person name="Shen B."/>
        </authorList>
    </citation>
    <scope>NUCLEOTIDE SEQUENCE [LARGE SCALE GENOMIC DNA]</scope>
    <source>
        <strain evidence="2 3">NPDC053346</strain>
    </source>
</reference>
<dbReference type="EMBL" id="JBITYT010000013">
    <property type="protein sequence ID" value="MFI9122883.1"/>
    <property type="molecule type" value="Genomic_DNA"/>
</dbReference>
<gene>
    <name evidence="2" type="ORF">ACIGW0_26410</name>
</gene>
<dbReference type="Proteomes" id="UP001614391">
    <property type="component" value="Unassembled WGS sequence"/>
</dbReference>
<organism evidence="2 3">
    <name type="scientific">Streptomyces bikiniensis</name>
    <dbReference type="NCBI Taxonomy" id="1896"/>
    <lineage>
        <taxon>Bacteria</taxon>
        <taxon>Bacillati</taxon>
        <taxon>Actinomycetota</taxon>
        <taxon>Actinomycetes</taxon>
        <taxon>Kitasatosporales</taxon>
        <taxon>Streptomycetaceae</taxon>
        <taxon>Streptomyces</taxon>
    </lineage>
</organism>
<feature type="domain" description="DUF7824" evidence="1">
    <location>
        <begin position="539"/>
        <end position="609"/>
    </location>
</feature>
<dbReference type="RefSeq" id="WP_399619416.1">
    <property type="nucleotide sequence ID" value="NZ_JBITYT010000013.1"/>
</dbReference>
<keyword evidence="3" id="KW-1185">Reference proteome</keyword>
<name>A0ABW8CZ56_STRBI</name>
<sequence length="901" mass="95236">MGIGTESGAAVSVEDGARGAAPDGAAVEALLDAVRAGRAHQVPKLLEPLDADARKKALGKLKALRSEVRAWDWKRWNEAARVRRALYVAGAGCHTGAAATATWLGGRDLTGWDPQYGVLVLSVLEGRDPAWMADVAGRLAKRQAVAESSYELIHGLVVRSGCPVPATDGYVLGWSRKITDGKLLQRLREDPQTPVLVAHALAMGETPDRLAWSVGPEAPTHWPTAITTLVAEGVLDRAGVVDLCVSRLLRGGRVRDLRFPLEVLRLLAPTGEELRERVPDWVGMAADAPSQVAGYAQEVLAGLAAEGALPVGALAEMTGAVLFRTEKKLVRAQLTLVGKVLARERGAAGELLPAVAEAFGHEDTGVQERALKLVGTYLSAVDAEVRAELAEAAGLLGPAHRRTAVELFGDALGEADHGPYEEILPPVPGPEPVAPPAATVAVLVEELVAKGLMEDPVAFERAFDGLVRHAHRDRAAVAEAVREAFPKASWDAPHHFTHYTHGIHVVLAALLGLVRRSVIDVRRAEAPERDTCIHEGLSGVLEARLWEAAALVGTDELPFLLATPTLHTGAIDPPVLVERLRAYRDAGVEPAPVDFAQALLRVLRGDPAAGRAAGEAAALGTPAGLRLAAWLRDEDALGATVRLFPRGVQRSSGKCWLVDRITVDFGERAVVREEFPAAFHWLGGAVRATPRRCYHWIDHRVQWAPVLPADREVLAACLLPAMAHSVDGDQRGTTEPLTALAEAGGPVGRAVHLALAFGLGGVDSDDRLRAVDALLVLASRGELNARALGAELAWLVAEGSLKPNRLTDAVRTAAATGAYGTVWAVLEATLPELLGAEKPVRGLGELLAVAADCVERCGARGGLAGLEAVASARGSSQLVVQAKRLLSALRQGDDQPLAETA</sequence>
<accession>A0ABW8CZ56</accession>
<dbReference type="InterPro" id="IPR056726">
    <property type="entry name" value="DUF7824"/>
</dbReference>
<evidence type="ECO:0000313" key="2">
    <source>
        <dbReference type="EMBL" id="MFI9122883.1"/>
    </source>
</evidence>
<proteinExistence type="predicted"/>
<comment type="caution">
    <text evidence="2">The sequence shown here is derived from an EMBL/GenBank/DDBJ whole genome shotgun (WGS) entry which is preliminary data.</text>
</comment>